<dbReference type="Pfam" id="PF02910">
    <property type="entry name" value="Succ_DH_flav_C"/>
    <property type="match status" value="1"/>
</dbReference>
<organism evidence="4">
    <name type="scientific">marine sediment metagenome</name>
    <dbReference type="NCBI Taxonomy" id="412755"/>
    <lineage>
        <taxon>unclassified sequences</taxon>
        <taxon>metagenomes</taxon>
        <taxon>ecological metagenomes</taxon>
    </lineage>
</organism>
<name>X1E4V4_9ZZZZ</name>
<comment type="cofactor">
    <cofactor evidence="1">
        <name>FAD</name>
        <dbReference type="ChEBI" id="CHEBI:57692"/>
    </cofactor>
</comment>
<dbReference type="InterPro" id="IPR037099">
    <property type="entry name" value="Fum_R/Succ_DH_flav-like_C_sf"/>
</dbReference>
<protein>
    <recommendedName>
        <fullName evidence="3">Fumarate reductase/succinate dehydrogenase flavoprotein-like C-terminal domain-containing protein</fullName>
    </recommendedName>
</protein>
<dbReference type="Gene3D" id="1.20.58.100">
    <property type="entry name" value="Fumarate reductase/succinate dehydrogenase flavoprotein-like, C-terminal domain"/>
    <property type="match status" value="1"/>
</dbReference>
<feature type="domain" description="Fumarate reductase/succinate dehydrogenase flavoprotein-like C-terminal" evidence="3">
    <location>
        <begin position="2"/>
        <end position="91"/>
    </location>
</feature>
<dbReference type="PANTHER" id="PTHR42716:SF2">
    <property type="entry name" value="L-ASPARTATE OXIDASE, CHLOROPLASTIC"/>
    <property type="match status" value="1"/>
</dbReference>
<evidence type="ECO:0000259" key="3">
    <source>
        <dbReference type="Pfam" id="PF02910"/>
    </source>
</evidence>
<dbReference type="PANTHER" id="PTHR42716">
    <property type="entry name" value="L-ASPARTATE OXIDASE"/>
    <property type="match status" value="1"/>
</dbReference>
<dbReference type="EMBL" id="BARU01000982">
    <property type="protein sequence ID" value="GAH27557.1"/>
    <property type="molecule type" value="Genomic_DNA"/>
</dbReference>
<dbReference type="SUPFAM" id="SSF46977">
    <property type="entry name" value="Succinate dehydrogenase/fumarate reductase flavoprotein C-terminal domain"/>
    <property type="match status" value="1"/>
</dbReference>
<dbReference type="AlphaFoldDB" id="X1E4V4"/>
<feature type="non-terminal residue" evidence="4">
    <location>
        <position position="1"/>
    </location>
</feature>
<dbReference type="GO" id="GO:0008734">
    <property type="term" value="F:L-aspartate oxidase activity"/>
    <property type="evidence" value="ECO:0007669"/>
    <property type="project" value="InterPro"/>
</dbReference>
<keyword evidence="2" id="KW-0285">Flavoprotein</keyword>
<dbReference type="GO" id="GO:0034628">
    <property type="term" value="P:'de novo' NAD+ biosynthetic process from L-aspartate"/>
    <property type="evidence" value="ECO:0007669"/>
    <property type="project" value="TreeGrafter"/>
</dbReference>
<sequence length="103" mass="12068">KASLKSLMSRCVGIERDEKTLLQAEEKIDSWSSYVMKKEFSNPKGWELQNMLLIAKLIQKAALIRKKSRGVHYRKDYPKQNDIEWLKAHIELSKGTDYKINKT</sequence>
<gene>
    <name evidence="4" type="ORF">S03H2_02813</name>
</gene>
<evidence type="ECO:0000256" key="1">
    <source>
        <dbReference type="ARBA" id="ARBA00001974"/>
    </source>
</evidence>
<reference evidence="4" key="1">
    <citation type="journal article" date="2014" name="Front. Microbiol.">
        <title>High frequency of phylogenetically diverse reductive dehalogenase-homologous genes in deep subseafloor sedimentary metagenomes.</title>
        <authorList>
            <person name="Kawai M."/>
            <person name="Futagami T."/>
            <person name="Toyoda A."/>
            <person name="Takaki Y."/>
            <person name="Nishi S."/>
            <person name="Hori S."/>
            <person name="Arai W."/>
            <person name="Tsubouchi T."/>
            <person name="Morono Y."/>
            <person name="Uchiyama I."/>
            <person name="Ito T."/>
            <person name="Fujiyama A."/>
            <person name="Inagaki F."/>
            <person name="Takami H."/>
        </authorList>
    </citation>
    <scope>NUCLEOTIDE SEQUENCE</scope>
    <source>
        <strain evidence="4">Expedition CK06-06</strain>
    </source>
</reference>
<evidence type="ECO:0000313" key="4">
    <source>
        <dbReference type="EMBL" id="GAH27557.1"/>
    </source>
</evidence>
<comment type="caution">
    <text evidence="4">The sequence shown here is derived from an EMBL/GenBank/DDBJ whole genome shotgun (WGS) entry which is preliminary data.</text>
</comment>
<proteinExistence type="predicted"/>
<dbReference type="InterPro" id="IPR015939">
    <property type="entry name" value="Fum_Rdtase/Succ_DH_flav-like_C"/>
</dbReference>
<dbReference type="InterPro" id="IPR005288">
    <property type="entry name" value="NadB"/>
</dbReference>
<keyword evidence="2" id="KW-0274">FAD</keyword>
<evidence type="ECO:0000256" key="2">
    <source>
        <dbReference type="ARBA" id="ARBA00022827"/>
    </source>
</evidence>
<accession>X1E4V4</accession>